<protein>
    <submittedName>
        <fullName evidence="1">Uncharacterized protein</fullName>
    </submittedName>
</protein>
<proteinExistence type="predicted"/>
<evidence type="ECO:0000313" key="1">
    <source>
        <dbReference type="EMBL" id="KAG1898254.1"/>
    </source>
</evidence>
<comment type="caution">
    <text evidence="1">The sequence shown here is derived from an EMBL/GenBank/DDBJ whole genome shotgun (WGS) entry which is preliminary data.</text>
</comment>
<organism evidence="1 2">
    <name type="scientific">Suillus fuscotomentosus</name>
    <dbReference type="NCBI Taxonomy" id="1912939"/>
    <lineage>
        <taxon>Eukaryota</taxon>
        <taxon>Fungi</taxon>
        <taxon>Dikarya</taxon>
        <taxon>Basidiomycota</taxon>
        <taxon>Agaricomycotina</taxon>
        <taxon>Agaricomycetes</taxon>
        <taxon>Agaricomycetidae</taxon>
        <taxon>Boletales</taxon>
        <taxon>Suillineae</taxon>
        <taxon>Suillaceae</taxon>
        <taxon>Suillus</taxon>
    </lineage>
</organism>
<keyword evidence="2" id="KW-1185">Reference proteome</keyword>
<name>A0AAD4E1Z6_9AGAM</name>
<accession>A0AAD4E1Z6</accession>
<sequence>MQATHNLPNMWRARQSHLNDSVEHFQLVLDQCPVSYPNHVMALTNLAYARLQGYIRTSNIDSITFLCRDALALRRRTVNLLVLSLLDSGCSSFVSGLQVKAWCSRVLDLKQAEASRKPQTLETRVWRQSCLEERDDIGEYDAIAKLVQNPDNDDEHYVSSKPRQVSIKPRRTALICS</sequence>
<gene>
    <name evidence="1" type="ORF">F5891DRAFT_480301</name>
</gene>
<dbReference type="GeneID" id="64666284"/>
<dbReference type="Proteomes" id="UP001195769">
    <property type="component" value="Unassembled WGS sequence"/>
</dbReference>
<dbReference type="RefSeq" id="XP_041223830.1">
    <property type="nucleotide sequence ID" value="XM_041371986.1"/>
</dbReference>
<dbReference type="AlphaFoldDB" id="A0AAD4E1Z6"/>
<reference evidence="1" key="1">
    <citation type="journal article" date="2020" name="New Phytol.">
        <title>Comparative genomics reveals dynamic genome evolution in host specialist ectomycorrhizal fungi.</title>
        <authorList>
            <person name="Lofgren L.A."/>
            <person name="Nguyen N.H."/>
            <person name="Vilgalys R."/>
            <person name="Ruytinx J."/>
            <person name="Liao H.L."/>
            <person name="Branco S."/>
            <person name="Kuo A."/>
            <person name="LaButti K."/>
            <person name="Lipzen A."/>
            <person name="Andreopoulos W."/>
            <person name="Pangilinan J."/>
            <person name="Riley R."/>
            <person name="Hundley H."/>
            <person name="Na H."/>
            <person name="Barry K."/>
            <person name="Grigoriev I.V."/>
            <person name="Stajich J.E."/>
            <person name="Kennedy P.G."/>
        </authorList>
    </citation>
    <scope>NUCLEOTIDE SEQUENCE</scope>
    <source>
        <strain evidence="1">FC203</strain>
    </source>
</reference>
<evidence type="ECO:0000313" key="2">
    <source>
        <dbReference type="Proteomes" id="UP001195769"/>
    </source>
</evidence>
<dbReference type="EMBL" id="JABBWK010000040">
    <property type="protein sequence ID" value="KAG1898254.1"/>
    <property type="molecule type" value="Genomic_DNA"/>
</dbReference>